<dbReference type="Proteomes" id="UP001272242">
    <property type="component" value="Unassembled WGS sequence"/>
</dbReference>
<accession>A0ABU5F6Z5</accession>
<name>A0ABU5F6Z5_9BACT</name>
<reference evidence="2" key="1">
    <citation type="journal article" date="2023" name="Mar. Drugs">
        <title>Gemmata algarum, a Novel Planctomycete Isolated from an Algal Mat, Displays Antimicrobial Activity.</title>
        <authorList>
            <person name="Kumar G."/>
            <person name="Kallscheuer N."/>
            <person name="Kashif M."/>
            <person name="Ahamad S."/>
            <person name="Jagadeeshwari U."/>
            <person name="Pannikurungottu S."/>
            <person name="Haufschild T."/>
            <person name="Kabuu M."/>
            <person name="Sasikala C."/>
            <person name="Jogler C."/>
            <person name="Ramana C."/>
        </authorList>
    </citation>
    <scope>NUCLEOTIDE SEQUENCE [LARGE SCALE GENOMIC DNA]</scope>
    <source>
        <strain evidence="2">JC673</strain>
    </source>
</reference>
<protein>
    <recommendedName>
        <fullName evidence="3">AbrB/MazE/SpoVT family DNA-binding domain-containing protein</fullName>
    </recommendedName>
</protein>
<dbReference type="EMBL" id="JAXBLV010000216">
    <property type="protein sequence ID" value="MDY3562542.1"/>
    <property type="molecule type" value="Genomic_DNA"/>
</dbReference>
<keyword evidence="2" id="KW-1185">Reference proteome</keyword>
<evidence type="ECO:0000313" key="1">
    <source>
        <dbReference type="EMBL" id="MDY3562542.1"/>
    </source>
</evidence>
<evidence type="ECO:0008006" key="3">
    <source>
        <dbReference type="Google" id="ProtNLM"/>
    </source>
</evidence>
<gene>
    <name evidence="1" type="ORF">R5W23_004008</name>
</gene>
<evidence type="ECO:0000313" key="2">
    <source>
        <dbReference type="Proteomes" id="UP001272242"/>
    </source>
</evidence>
<sequence length="93" mass="10315">MSTIRGTIRDGKVVLDGPITLPEGTQVTIAAPLPEDDDDSAEAIQKRLALMDAFGPWMSDDELAAWERVRAGDKAFQLSQWEKWSREGSGPWQ</sequence>
<organism evidence="1 2">
    <name type="scientific">Gemmata algarum</name>
    <dbReference type="NCBI Taxonomy" id="2975278"/>
    <lineage>
        <taxon>Bacteria</taxon>
        <taxon>Pseudomonadati</taxon>
        <taxon>Planctomycetota</taxon>
        <taxon>Planctomycetia</taxon>
        <taxon>Gemmatales</taxon>
        <taxon>Gemmataceae</taxon>
        <taxon>Gemmata</taxon>
    </lineage>
</organism>
<comment type="caution">
    <text evidence="1">The sequence shown here is derived from an EMBL/GenBank/DDBJ whole genome shotgun (WGS) entry which is preliminary data.</text>
</comment>
<proteinExistence type="predicted"/>
<dbReference type="RefSeq" id="WP_261184056.1">
    <property type="nucleotide sequence ID" value="NZ_JAXBLV010000216.1"/>
</dbReference>